<reference evidence="3 4" key="1">
    <citation type="submission" date="2018-02" db="EMBL/GenBank/DDBJ databases">
        <title>Genomic Encyclopedia of Archaeal and Bacterial Type Strains, Phase II (KMG-II): from individual species to whole genera.</title>
        <authorList>
            <person name="Goeker M."/>
        </authorList>
    </citation>
    <scope>NUCLEOTIDE SEQUENCE [LARGE SCALE GENOMIC DNA]</scope>
    <source>
        <strain evidence="3 4">DSM 29526</strain>
    </source>
</reference>
<dbReference type="InterPro" id="IPR050570">
    <property type="entry name" value="Cell_wall_metabolism_enzyme"/>
</dbReference>
<dbReference type="PANTHER" id="PTHR21666:SF268">
    <property type="entry name" value="PEPTIDASE M23 DOMAIN-CONTAINING PROTEIN"/>
    <property type="match status" value="1"/>
</dbReference>
<dbReference type="RefSeq" id="WP_104421254.1">
    <property type="nucleotide sequence ID" value="NZ_PTJC01000007.1"/>
</dbReference>
<evidence type="ECO:0000313" key="4">
    <source>
        <dbReference type="Proteomes" id="UP000237662"/>
    </source>
</evidence>
<dbReference type="PROSITE" id="PS51257">
    <property type="entry name" value="PROKAR_LIPOPROTEIN"/>
    <property type="match status" value="1"/>
</dbReference>
<dbReference type="Gene3D" id="2.70.70.10">
    <property type="entry name" value="Glucose Permease (Domain IIA)"/>
    <property type="match status" value="1"/>
</dbReference>
<dbReference type="Pfam" id="PF01551">
    <property type="entry name" value="Peptidase_M23"/>
    <property type="match status" value="1"/>
</dbReference>
<dbReference type="EMBL" id="PTJC01000007">
    <property type="protein sequence ID" value="PPK84526.1"/>
    <property type="molecule type" value="Genomic_DNA"/>
</dbReference>
<dbReference type="PANTHER" id="PTHR21666">
    <property type="entry name" value="PEPTIDASE-RELATED"/>
    <property type="match status" value="1"/>
</dbReference>
<comment type="caution">
    <text evidence="3">The sequence shown here is derived from an EMBL/GenBank/DDBJ whole genome shotgun (WGS) entry which is preliminary data.</text>
</comment>
<gene>
    <name evidence="3" type="ORF">CLV84_3686</name>
</gene>
<dbReference type="InterPro" id="IPR016047">
    <property type="entry name" value="M23ase_b-sheet_dom"/>
</dbReference>
<evidence type="ECO:0000259" key="2">
    <source>
        <dbReference type="Pfam" id="PF01551"/>
    </source>
</evidence>
<sequence>MRNRLTPSPATYLLLGLALLLSACACNGFFENVADKVENIIVRRTPREAFAHDYFQELPAGDSLVAAWDSAFVRTLQDTLVVDLPHRELVRRVDDLEFTALSYRFYLPPGRLLTISTEAASGVGPVFGELFAVDGDNSIDPDDALLRWEPGAAGGIYETAARSGQELLLVVQSAPSDTGAYALELRTDPALLFPVAGHSARHIQSFWGDSRSGGARQHQGNDIFAPRGTPLVAVSDGIVRSTKVGGLGGKTVWLRDGEGRGLTYYYAHLDSQLVRPGQIVTRGDTLGLVGNTGNARTTPPHLHFGIYRNGARDPYSYLLGPDGVPADLRYSLAPTELPDSVPERGRHYLRRSPASQRTVVVRELANEEPVTVLSATDRFYRIRTERGETGYANFD</sequence>
<dbReference type="Proteomes" id="UP000237662">
    <property type="component" value="Unassembled WGS sequence"/>
</dbReference>
<evidence type="ECO:0000256" key="1">
    <source>
        <dbReference type="SAM" id="SignalP"/>
    </source>
</evidence>
<dbReference type="GO" id="GO:0004222">
    <property type="term" value="F:metalloendopeptidase activity"/>
    <property type="evidence" value="ECO:0007669"/>
    <property type="project" value="TreeGrafter"/>
</dbReference>
<organism evidence="3 4">
    <name type="scientific">Neolewinella xylanilytica</name>
    <dbReference type="NCBI Taxonomy" id="1514080"/>
    <lineage>
        <taxon>Bacteria</taxon>
        <taxon>Pseudomonadati</taxon>
        <taxon>Bacteroidota</taxon>
        <taxon>Saprospiria</taxon>
        <taxon>Saprospirales</taxon>
        <taxon>Lewinellaceae</taxon>
        <taxon>Neolewinella</taxon>
    </lineage>
</organism>
<dbReference type="AlphaFoldDB" id="A0A2S6I0Q8"/>
<proteinExistence type="predicted"/>
<feature type="chain" id="PRO_5015642075" evidence="1">
    <location>
        <begin position="26"/>
        <end position="395"/>
    </location>
</feature>
<keyword evidence="1" id="KW-0732">Signal</keyword>
<dbReference type="OrthoDB" id="9810477at2"/>
<dbReference type="CDD" id="cd12797">
    <property type="entry name" value="M23_peptidase"/>
    <property type="match status" value="1"/>
</dbReference>
<dbReference type="SUPFAM" id="SSF51261">
    <property type="entry name" value="Duplicated hybrid motif"/>
    <property type="match status" value="1"/>
</dbReference>
<name>A0A2S6I0Q8_9BACT</name>
<protein>
    <submittedName>
        <fullName evidence="3">Peptidase M23-like protein</fullName>
    </submittedName>
</protein>
<feature type="signal peptide" evidence="1">
    <location>
        <begin position="1"/>
        <end position="25"/>
    </location>
</feature>
<keyword evidence="4" id="KW-1185">Reference proteome</keyword>
<dbReference type="InterPro" id="IPR011055">
    <property type="entry name" value="Dup_hybrid_motif"/>
</dbReference>
<evidence type="ECO:0000313" key="3">
    <source>
        <dbReference type="EMBL" id="PPK84526.1"/>
    </source>
</evidence>
<feature type="domain" description="M23ase beta-sheet core" evidence="2">
    <location>
        <begin position="217"/>
        <end position="311"/>
    </location>
</feature>
<accession>A0A2S6I0Q8</accession>